<protein>
    <recommendedName>
        <fullName evidence="5">Killer toxin Kp4 domain-containing protein</fullName>
    </recommendedName>
</protein>
<gene>
    <name evidence="2" type="ORF">EXIGLDRAFT_686365</name>
    <name evidence="3" type="ORF">EXIGLDRAFT_844332</name>
</gene>
<dbReference type="Proteomes" id="UP000077266">
    <property type="component" value="Unassembled WGS sequence"/>
</dbReference>
<accession>A0A165BRC7</accession>
<evidence type="ECO:0000313" key="4">
    <source>
        <dbReference type="Proteomes" id="UP000077266"/>
    </source>
</evidence>
<name>A0A165BRC7_EXIGL</name>
<evidence type="ECO:0008006" key="5">
    <source>
        <dbReference type="Google" id="ProtNLM"/>
    </source>
</evidence>
<feature type="signal peptide" evidence="1">
    <location>
        <begin position="1"/>
        <end position="19"/>
    </location>
</feature>
<dbReference type="OrthoDB" id="2966606at2759"/>
<evidence type="ECO:0000313" key="2">
    <source>
        <dbReference type="EMBL" id="KZV81108.1"/>
    </source>
</evidence>
<reference evidence="2 4" key="1">
    <citation type="journal article" date="2016" name="Mol. Biol. Evol.">
        <title>Comparative Genomics of Early-Diverging Mushroom-Forming Fungi Provides Insights into the Origins of Lignocellulose Decay Capabilities.</title>
        <authorList>
            <person name="Nagy L.G."/>
            <person name="Riley R."/>
            <person name="Tritt A."/>
            <person name="Adam C."/>
            <person name="Daum C."/>
            <person name="Floudas D."/>
            <person name="Sun H."/>
            <person name="Yadav J.S."/>
            <person name="Pangilinan J."/>
            <person name="Larsson K.H."/>
            <person name="Matsuura K."/>
            <person name="Barry K."/>
            <person name="Labutti K."/>
            <person name="Kuo R."/>
            <person name="Ohm R.A."/>
            <person name="Bhattacharya S.S."/>
            <person name="Shirouzu T."/>
            <person name="Yoshinaga Y."/>
            <person name="Martin F.M."/>
            <person name="Grigoriev I.V."/>
            <person name="Hibbett D.S."/>
        </authorList>
    </citation>
    <scope>NUCLEOTIDE SEQUENCE [LARGE SCALE GENOMIC DNA]</scope>
    <source>
        <strain evidence="2 4">HHB12029</strain>
    </source>
</reference>
<keyword evidence="4" id="KW-1185">Reference proteome</keyword>
<sequence>MKFINVVAIAIASLSGVLADSCNRGGVYCGQSLLNKGNYRNHIIQVLQANGQPTDELHIIDSIFDCLSGGEISLRGFCSKGCGGVDSKDADFCF</sequence>
<dbReference type="AlphaFoldDB" id="A0A165BRC7"/>
<keyword evidence="1" id="KW-0732">Signal</keyword>
<evidence type="ECO:0000313" key="3">
    <source>
        <dbReference type="EMBL" id="KZV81765.1"/>
    </source>
</evidence>
<feature type="chain" id="PRO_5008241180" description="Killer toxin Kp4 domain-containing protein" evidence="1">
    <location>
        <begin position="20"/>
        <end position="94"/>
    </location>
</feature>
<organism evidence="2 4">
    <name type="scientific">Exidia glandulosa HHB12029</name>
    <dbReference type="NCBI Taxonomy" id="1314781"/>
    <lineage>
        <taxon>Eukaryota</taxon>
        <taxon>Fungi</taxon>
        <taxon>Dikarya</taxon>
        <taxon>Basidiomycota</taxon>
        <taxon>Agaricomycotina</taxon>
        <taxon>Agaricomycetes</taxon>
        <taxon>Auriculariales</taxon>
        <taxon>Exidiaceae</taxon>
        <taxon>Exidia</taxon>
    </lineage>
</organism>
<evidence type="ECO:0000256" key="1">
    <source>
        <dbReference type="SAM" id="SignalP"/>
    </source>
</evidence>
<dbReference type="EMBL" id="KV426416">
    <property type="protein sequence ID" value="KZV81108.1"/>
    <property type="molecule type" value="Genomic_DNA"/>
</dbReference>
<dbReference type="EMBL" id="KV426369">
    <property type="protein sequence ID" value="KZV81765.1"/>
    <property type="molecule type" value="Genomic_DNA"/>
</dbReference>
<dbReference type="STRING" id="1314781.A0A165BRC7"/>
<proteinExistence type="predicted"/>